<dbReference type="RefSeq" id="WP_058932649.1">
    <property type="nucleotide sequence ID" value="NZ_CP013747.1"/>
</dbReference>
<dbReference type="STRING" id="121292.AU252_22795"/>
<evidence type="ECO:0008006" key="3">
    <source>
        <dbReference type="Google" id="ProtNLM"/>
    </source>
</evidence>
<name>A0A0U3P368_9MICC</name>
<sequence length="154" mass="17087">MRWSETCLSEQLGIDPGKELQQLYLRILRQDPALTLDPPVLATEPAAVKHNLPAQVTSFNGRDWEMIEVREMITEHRLVTLVGGGGVGKSRLAVEVAQNVLDDFPDGVWLVELPPLVQPGITAQSLAKALSLGEHPIVPLEEVIEDRLKRKKRS</sequence>
<reference evidence="1 2" key="1">
    <citation type="submission" date="2015-12" db="EMBL/GenBank/DDBJ databases">
        <authorList>
            <person name="Shamseldin A."/>
            <person name="Moawad H."/>
            <person name="Abd El-Rahim W.M."/>
            <person name="Sadowsky M.J."/>
        </authorList>
    </citation>
    <scope>NUCLEOTIDE SEQUENCE [LARGE SCALE GENOMIC DNA]</scope>
    <source>
        <strain evidence="1 2">Ar51</strain>
    </source>
</reference>
<dbReference type="InterPro" id="IPR027417">
    <property type="entry name" value="P-loop_NTPase"/>
</dbReference>
<dbReference type="Proteomes" id="UP000065151">
    <property type="component" value="Chromosome"/>
</dbReference>
<evidence type="ECO:0000313" key="1">
    <source>
        <dbReference type="EMBL" id="ALV43647.1"/>
    </source>
</evidence>
<dbReference type="Gene3D" id="3.40.50.300">
    <property type="entry name" value="P-loop containing nucleotide triphosphate hydrolases"/>
    <property type="match status" value="1"/>
</dbReference>
<organism evidence="1">
    <name type="scientific">Pseudarthrobacter sulfonivorans</name>
    <dbReference type="NCBI Taxonomy" id="121292"/>
    <lineage>
        <taxon>Bacteria</taxon>
        <taxon>Bacillati</taxon>
        <taxon>Actinomycetota</taxon>
        <taxon>Actinomycetes</taxon>
        <taxon>Micrococcales</taxon>
        <taxon>Micrococcaceae</taxon>
        <taxon>Pseudarthrobacter</taxon>
    </lineage>
</organism>
<dbReference type="PANTHER" id="PTHR47691:SF3">
    <property type="entry name" value="HTH-TYPE TRANSCRIPTIONAL REGULATOR RV0890C-RELATED"/>
    <property type="match status" value="1"/>
</dbReference>
<dbReference type="AlphaFoldDB" id="A0A0U3P368"/>
<dbReference type="EMBL" id="CP013747">
    <property type="protein sequence ID" value="ALV43647.1"/>
    <property type="molecule type" value="Genomic_DNA"/>
</dbReference>
<dbReference type="SUPFAM" id="SSF52540">
    <property type="entry name" value="P-loop containing nucleoside triphosphate hydrolases"/>
    <property type="match status" value="1"/>
</dbReference>
<dbReference type="KEGG" id="psul:AU252_22795"/>
<proteinExistence type="predicted"/>
<protein>
    <recommendedName>
        <fullName evidence="3">NB-ARC domain-containing protein</fullName>
    </recommendedName>
</protein>
<dbReference type="PANTHER" id="PTHR47691">
    <property type="entry name" value="REGULATOR-RELATED"/>
    <property type="match status" value="1"/>
</dbReference>
<gene>
    <name evidence="1" type="ORF">AU252_22795</name>
</gene>
<accession>A0A0U3P368</accession>
<evidence type="ECO:0000313" key="2">
    <source>
        <dbReference type="Proteomes" id="UP000065151"/>
    </source>
</evidence>